<name>A0A1M7UA50_9BRAD</name>
<dbReference type="Proteomes" id="UP000184096">
    <property type="component" value="Chromosome I"/>
</dbReference>
<feature type="region of interest" description="Disordered" evidence="1">
    <location>
        <begin position="1"/>
        <end position="24"/>
    </location>
</feature>
<dbReference type="EMBL" id="LT670849">
    <property type="protein sequence ID" value="SHN79814.1"/>
    <property type="molecule type" value="Genomic_DNA"/>
</dbReference>
<gene>
    <name evidence="2" type="ORF">SAMN05444170_4132</name>
</gene>
<evidence type="ECO:0000313" key="2">
    <source>
        <dbReference type="EMBL" id="SHN79814.1"/>
    </source>
</evidence>
<reference evidence="3" key="1">
    <citation type="submission" date="2016-11" db="EMBL/GenBank/DDBJ databases">
        <authorList>
            <person name="Varghese N."/>
            <person name="Submissions S."/>
        </authorList>
    </citation>
    <scope>NUCLEOTIDE SEQUENCE [LARGE SCALE GENOMIC DNA]</scope>
    <source>
        <strain evidence="3">GAS401</strain>
    </source>
</reference>
<protein>
    <submittedName>
        <fullName evidence="2">Uncharacterized protein</fullName>
    </submittedName>
</protein>
<dbReference type="AlphaFoldDB" id="A0A1M7UA50"/>
<keyword evidence="3" id="KW-1185">Reference proteome</keyword>
<feature type="region of interest" description="Disordered" evidence="1">
    <location>
        <begin position="36"/>
        <end position="57"/>
    </location>
</feature>
<sequence>MPAPHRLTSSLRKQGPITTGLKNGHERLPACQLLISRGMGPGSRSLRSLGRDDEDRH</sequence>
<evidence type="ECO:0000256" key="1">
    <source>
        <dbReference type="SAM" id="MobiDB-lite"/>
    </source>
</evidence>
<proteinExistence type="predicted"/>
<evidence type="ECO:0000313" key="3">
    <source>
        <dbReference type="Proteomes" id="UP000184096"/>
    </source>
</evidence>
<feature type="compositionally biased region" description="Polar residues" evidence="1">
    <location>
        <begin position="7"/>
        <end position="21"/>
    </location>
</feature>
<organism evidence="2 3">
    <name type="scientific">Bradyrhizobium erythrophlei</name>
    <dbReference type="NCBI Taxonomy" id="1437360"/>
    <lineage>
        <taxon>Bacteria</taxon>
        <taxon>Pseudomonadati</taxon>
        <taxon>Pseudomonadota</taxon>
        <taxon>Alphaproteobacteria</taxon>
        <taxon>Hyphomicrobiales</taxon>
        <taxon>Nitrobacteraceae</taxon>
        <taxon>Bradyrhizobium</taxon>
    </lineage>
</organism>
<accession>A0A1M7UA50</accession>